<dbReference type="SMART" id="SM00028">
    <property type="entry name" value="TPR"/>
    <property type="match status" value="3"/>
</dbReference>
<sequence length="243" mass="27914">MLGKFSQLPAKAESPLTSTVTDEEKEVKNEESPLTEFIESHSEAIDALKSLLERKLEDGEDEEALKILKRLISAQPLELEWKFLMARLYNEMGEKDGARKVYEEILVQDPLCFDALFQNALLMDQCGEGQAALRLLEEKLVLAQEEQKENDARNVRLIMAQIKYLQKNVDEALSSYEELAKEDPNDYRPYFYQFVIYSLLDRNEEAKAQFAKCREVCPKDFKVEGFVQTPLSRAKLFGSGLDN</sequence>
<protein>
    <recommendedName>
        <fullName evidence="5">Tetratricopeptide repeat protein</fullName>
    </recommendedName>
</protein>
<dbReference type="Pfam" id="PF14559">
    <property type="entry name" value="TPR_19"/>
    <property type="match status" value="1"/>
</dbReference>
<dbReference type="PANTHER" id="PTHR36350">
    <property type="entry name" value="TRANSMEMBRANE PROTEIN"/>
    <property type="match status" value="1"/>
</dbReference>
<feature type="coiled-coil region" evidence="1">
    <location>
        <begin position="133"/>
        <end position="182"/>
    </location>
</feature>
<dbReference type="EMBL" id="JADFTS010000001">
    <property type="protein sequence ID" value="KAF9624084.1"/>
    <property type="molecule type" value="Genomic_DNA"/>
</dbReference>
<organism evidence="3 4">
    <name type="scientific">Coptis chinensis</name>
    <dbReference type="NCBI Taxonomy" id="261450"/>
    <lineage>
        <taxon>Eukaryota</taxon>
        <taxon>Viridiplantae</taxon>
        <taxon>Streptophyta</taxon>
        <taxon>Embryophyta</taxon>
        <taxon>Tracheophyta</taxon>
        <taxon>Spermatophyta</taxon>
        <taxon>Magnoliopsida</taxon>
        <taxon>Ranunculales</taxon>
        <taxon>Ranunculaceae</taxon>
        <taxon>Coptidoideae</taxon>
        <taxon>Coptis</taxon>
    </lineage>
</organism>
<proteinExistence type="predicted"/>
<dbReference type="AlphaFoldDB" id="A0A835MEG3"/>
<dbReference type="Gene3D" id="1.25.40.10">
    <property type="entry name" value="Tetratricopeptide repeat domain"/>
    <property type="match status" value="2"/>
</dbReference>
<evidence type="ECO:0000313" key="3">
    <source>
        <dbReference type="EMBL" id="KAF9624084.1"/>
    </source>
</evidence>
<comment type="caution">
    <text evidence="3">The sequence shown here is derived from an EMBL/GenBank/DDBJ whole genome shotgun (WGS) entry which is preliminary data.</text>
</comment>
<dbReference type="PANTHER" id="PTHR36350:SF3">
    <property type="entry name" value="TRANSMEMBRANE PROTEIN"/>
    <property type="match status" value="1"/>
</dbReference>
<keyword evidence="4" id="KW-1185">Reference proteome</keyword>
<reference evidence="3 4" key="1">
    <citation type="submission" date="2020-10" db="EMBL/GenBank/DDBJ databases">
        <title>The Coptis chinensis genome and diversification of protoberbering-type alkaloids.</title>
        <authorList>
            <person name="Wang B."/>
            <person name="Shu S."/>
            <person name="Song C."/>
            <person name="Liu Y."/>
        </authorList>
    </citation>
    <scope>NUCLEOTIDE SEQUENCE [LARGE SCALE GENOMIC DNA]</scope>
    <source>
        <strain evidence="3">HL-2020</strain>
        <tissue evidence="3">Leaf</tissue>
    </source>
</reference>
<name>A0A835MEG3_9MAGN</name>
<dbReference type="InterPro" id="IPR019734">
    <property type="entry name" value="TPR_rpt"/>
</dbReference>
<dbReference type="Proteomes" id="UP000631114">
    <property type="component" value="Unassembled WGS sequence"/>
</dbReference>
<dbReference type="OrthoDB" id="1856606at2759"/>
<accession>A0A835MEG3</accession>
<evidence type="ECO:0008006" key="5">
    <source>
        <dbReference type="Google" id="ProtNLM"/>
    </source>
</evidence>
<dbReference type="InterPro" id="IPR011990">
    <property type="entry name" value="TPR-like_helical_dom_sf"/>
</dbReference>
<evidence type="ECO:0000313" key="4">
    <source>
        <dbReference type="Proteomes" id="UP000631114"/>
    </source>
</evidence>
<dbReference type="SUPFAM" id="SSF48452">
    <property type="entry name" value="TPR-like"/>
    <property type="match status" value="1"/>
</dbReference>
<dbReference type="Pfam" id="PF13174">
    <property type="entry name" value="TPR_6"/>
    <property type="match status" value="1"/>
</dbReference>
<feature type="region of interest" description="Disordered" evidence="2">
    <location>
        <begin position="1"/>
        <end position="34"/>
    </location>
</feature>
<keyword evidence="1" id="KW-0175">Coiled coil</keyword>
<evidence type="ECO:0000256" key="1">
    <source>
        <dbReference type="SAM" id="Coils"/>
    </source>
</evidence>
<gene>
    <name evidence="3" type="ORF">IFM89_007782</name>
</gene>
<evidence type="ECO:0000256" key="2">
    <source>
        <dbReference type="SAM" id="MobiDB-lite"/>
    </source>
</evidence>